<dbReference type="GO" id="GO:0070566">
    <property type="term" value="F:adenylyltransferase activity"/>
    <property type="evidence" value="ECO:0007669"/>
    <property type="project" value="TreeGrafter"/>
</dbReference>
<keyword evidence="4" id="KW-1185">Reference proteome</keyword>
<dbReference type="PANTHER" id="PTHR22754:SF32">
    <property type="entry name" value="DISCO-INTERACTING PROTEIN 2"/>
    <property type="match status" value="1"/>
</dbReference>
<name>A0A3N2GP74_9PSEU</name>
<protein>
    <submittedName>
        <fullName evidence="3">Acyl-CoA synthetase (AMP-forming)/AMP-acid ligase II</fullName>
    </submittedName>
</protein>
<gene>
    <name evidence="3" type="ORF">EDD35_0293</name>
</gene>
<sequence>MTQTLASLPQFLATWARRDPDARAVSDGTRSLTWDELDRRVTSVAAWLRRFSFDGVRAAILADEGVDWVVGFLATLRAGLVAVPAFAPGRDDAWLAATIIDAAPEIVLTTGDKLLDVRALLDAAGVQVWRIVAIDTVPGDLFDLDEPDPADIACLCYTSDSVGVVITHAGLVDSAAHTAGALRLGDRAAVVVNWLPLCQMGLPFAVAAPVFAGCPSVHLPADRVRERPEIWLRALAANPGAVTAAANSFLARCPVPDALDLGGVRAVLDVGEPARHRAVLPGSGLRPDAHRAAYGLLEATGLVSIGDGPVSSGRPGRAVAIVDPVTRRSLPAGAVGEIWVTGPTVARGYWRRPAASAETFCALLRDETDAGEPGWWLRTGDVGFLSGGELTVLGRLENRLPAGEAAVQAEAVEATIERVVPELLPGSTVVFAVEDEVVVLAEAPGPLTCAAAVEQAVADGYRLRVRDVHVGLPGSLPRTVAGKPARAACREAYLASAPAVS</sequence>
<dbReference type="Gene3D" id="3.30.300.30">
    <property type="match status" value="1"/>
</dbReference>
<dbReference type="GO" id="GO:0005886">
    <property type="term" value="C:plasma membrane"/>
    <property type="evidence" value="ECO:0007669"/>
    <property type="project" value="TreeGrafter"/>
</dbReference>
<dbReference type="Pfam" id="PF00501">
    <property type="entry name" value="AMP-binding"/>
    <property type="match status" value="1"/>
</dbReference>
<organism evidence="3 4">
    <name type="scientific">Amycolatopsis thermoflava</name>
    <dbReference type="NCBI Taxonomy" id="84480"/>
    <lineage>
        <taxon>Bacteria</taxon>
        <taxon>Bacillati</taxon>
        <taxon>Actinomycetota</taxon>
        <taxon>Actinomycetes</taxon>
        <taxon>Pseudonocardiales</taxon>
        <taxon>Pseudonocardiaceae</taxon>
        <taxon>Amycolatopsis</taxon>
        <taxon>Amycolatopsis methanolica group</taxon>
    </lineage>
</organism>
<evidence type="ECO:0000313" key="4">
    <source>
        <dbReference type="Proteomes" id="UP000274843"/>
    </source>
</evidence>
<keyword evidence="3" id="KW-0436">Ligase</keyword>
<dbReference type="PANTHER" id="PTHR22754">
    <property type="entry name" value="DISCO-INTERACTING PROTEIN 2 DIP2 -RELATED"/>
    <property type="match status" value="1"/>
</dbReference>
<dbReference type="Proteomes" id="UP000274843">
    <property type="component" value="Unassembled WGS sequence"/>
</dbReference>
<dbReference type="GeneID" id="301841782"/>
<dbReference type="EMBL" id="RKHY01000001">
    <property type="protein sequence ID" value="ROS38029.1"/>
    <property type="molecule type" value="Genomic_DNA"/>
</dbReference>
<reference evidence="3 4" key="1">
    <citation type="submission" date="2018-11" db="EMBL/GenBank/DDBJ databases">
        <title>Sequencing the genomes of 1000 actinobacteria strains.</title>
        <authorList>
            <person name="Klenk H.-P."/>
        </authorList>
    </citation>
    <scope>NUCLEOTIDE SEQUENCE [LARGE SCALE GENOMIC DNA]</scope>
    <source>
        <strain evidence="3 4">DSM 44348</strain>
    </source>
</reference>
<evidence type="ECO:0000313" key="3">
    <source>
        <dbReference type="EMBL" id="ROS38029.1"/>
    </source>
</evidence>
<evidence type="ECO:0000256" key="1">
    <source>
        <dbReference type="ARBA" id="ARBA00006432"/>
    </source>
</evidence>
<dbReference type="Gene3D" id="3.40.50.12780">
    <property type="entry name" value="N-terminal domain of ligase-like"/>
    <property type="match status" value="1"/>
</dbReference>
<dbReference type="GO" id="GO:0016874">
    <property type="term" value="F:ligase activity"/>
    <property type="evidence" value="ECO:0007669"/>
    <property type="project" value="UniProtKB-KW"/>
</dbReference>
<dbReference type="RefSeq" id="WP_167498946.1">
    <property type="nucleotide sequence ID" value="NZ_RKHY01000001.1"/>
</dbReference>
<evidence type="ECO:0000259" key="2">
    <source>
        <dbReference type="Pfam" id="PF00501"/>
    </source>
</evidence>
<comment type="caution">
    <text evidence="3">The sequence shown here is derived from an EMBL/GenBank/DDBJ whole genome shotgun (WGS) entry which is preliminary data.</text>
</comment>
<dbReference type="InterPro" id="IPR045851">
    <property type="entry name" value="AMP-bd_C_sf"/>
</dbReference>
<comment type="similarity">
    <text evidence="1">Belongs to the ATP-dependent AMP-binding enzyme family.</text>
</comment>
<dbReference type="GO" id="GO:0006633">
    <property type="term" value="P:fatty acid biosynthetic process"/>
    <property type="evidence" value="ECO:0007669"/>
    <property type="project" value="TreeGrafter"/>
</dbReference>
<accession>A0A3N2GP74</accession>
<dbReference type="InterPro" id="IPR000873">
    <property type="entry name" value="AMP-dep_synth/lig_dom"/>
</dbReference>
<dbReference type="InterPro" id="IPR042099">
    <property type="entry name" value="ANL_N_sf"/>
</dbReference>
<dbReference type="AlphaFoldDB" id="A0A3N2GP74"/>
<dbReference type="SUPFAM" id="SSF56801">
    <property type="entry name" value="Acetyl-CoA synthetase-like"/>
    <property type="match status" value="1"/>
</dbReference>
<feature type="domain" description="AMP-dependent synthetase/ligase" evidence="2">
    <location>
        <begin position="13"/>
        <end position="350"/>
    </location>
</feature>
<proteinExistence type="inferred from homology"/>